<evidence type="ECO:0000256" key="1">
    <source>
        <dbReference type="SAM" id="SignalP"/>
    </source>
</evidence>
<feature type="signal peptide" evidence="1">
    <location>
        <begin position="1"/>
        <end position="22"/>
    </location>
</feature>
<evidence type="ECO:0000313" key="3">
    <source>
        <dbReference type="RefSeq" id="XP_013408635.1"/>
    </source>
</evidence>
<gene>
    <name evidence="3" type="primary">LOC106172455</name>
</gene>
<dbReference type="GeneID" id="106172455"/>
<keyword evidence="1" id="KW-0732">Signal</keyword>
<feature type="chain" id="PRO_5010168148" evidence="1">
    <location>
        <begin position="23"/>
        <end position="129"/>
    </location>
</feature>
<keyword evidence="2" id="KW-1185">Reference proteome</keyword>
<protein>
    <submittedName>
        <fullName evidence="3">Uncharacterized protein LOC106172455</fullName>
    </submittedName>
</protein>
<dbReference type="KEGG" id="lak:106172455"/>
<reference evidence="3" key="1">
    <citation type="submission" date="2025-08" db="UniProtKB">
        <authorList>
            <consortium name="RefSeq"/>
        </authorList>
    </citation>
    <scope>IDENTIFICATION</scope>
    <source>
        <tissue evidence="3">Gonads</tissue>
    </source>
</reference>
<sequence>MMLRTCLFVVFCVAMLIDNARSVVFLGNCIQDPNYCSQCSGGNAGYCCQGCATPSTASFGTFFLCQCPTAPPVVGTCQTESTTPQCGQCNPQARSTINGHELCCCTPNQWISITMFGTIINCQCNSNPN</sequence>
<dbReference type="InParanoid" id="A0A1S3JDZ1"/>
<name>A0A1S3JDZ1_LINAN</name>
<dbReference type="RefSeq" id="XP_013408635.1">
    <property type="nucleotide sequence ID" value="XM_013553181.1"/>
</dbReference>
<organism evidence="2 3">
    <name type="scientific">Lingula anatina</name>
    <name type="common">Brachiopod</name>
    <name type="synonym">Lingula unguis</name>
    <dbReference type="NCBI Taxonomy" id="7574"/>
    <lineage>
        <taxon>Eukaryota</taxon>
        <taxon>Metazoa</taxon>
        <taxon>Spiralia</taxon>
        <taxon>Lophotrochozoa</taxon>
        <taxon>Brachiopoda</taxon>
        <taxon>Linguliformea</taxon>
        <taxon>Lingulata</taxon>
        <taxon>Lingulida</taxon>
        <taxon>Linguloidea</taxon>
        <taxon>Lingulidae</taxon>
        <taxon>Lingula</taxon>
    </lineage>
</organism>
<dbReference type="Proteomes" id="UP000085678">
    <property type="component" value="Unplaced"/>
</dbReference>
<accession>A0A1S3JDZ1</accession>
<evidence type="ECO:0000313" key="2">
    <source>
        <dbReference type="Proteomes" id="UP000085678"/>
    </source>
</evidence>
<dbReference type="AlphaFoldDB" id="A0A1S3JDZ1"/>
<proteinExistence type="predicted"/>